<evidence type="ECO:0000313" key="6">
    <source>
        <dbReference type="Proteomes" id="UP000427906"/>
    </source>
</evidence>
<dbReference type="SUPFAM" id="SSF53822">
    <property type="entry name" value="Periplasmic binding protein-like I"/>
    <property type="match status" value="1"/>
</dbReference>
<keyword evidence="6" id="KW-1185">Reference proteome</keyword>
<protein>
    <submittedName>
        <fullName evidence="5">Branched chain amino acid ABC transporter substrate-binding protein</fullName>
    </submittedName>
</protein>
<feature type="signal peptide" evidence="3">
    <location>
        <begin position="1"/>
        <end position="27"/>
    </location>
</feature>
<dbReference type="PANTHER" id="PTHR47151">
    <property type="entry name" value="LEU/ILE/VAL-BINDING ABC TRANSPORTER SUBUNIT"/>
    <property type="match status" value="1"/>
</dbReference>
<accession>A0A5K7YF85</accession>
<gene>
    <name evidence="5" type="ORF">DSCA_06200</name>
</gene>
<dbReference type="CDD" id="cd06342">
    <property type="entry name" value="PBP1_ABC_LIVBP-like"/>
    <property type="match status" value="1"/>
</dbReference>
<dbReference type="KEGG" id="dalk:DSCA_06200"/>
<feature type="domain" description="Leucine-binding protein" evidence="4">
    <location>
        <begin position="31"/>
        <end position="381"/>
    </location>
</feature>
<dbReference type="InterPro" id="IPR028081">
    <property type="entry name" value="Leu-bd"/>
</dbReference>
<dbReference type="Proteomes" id="UP000427906">
    <property type="component" value="Chromosome"/>
</dbReference>
<dbReference type="PANTHER" id="PTHR47151:SF2">
    <property type="entry name" value="AMINO ACID BINDING PROTEIN"/>
    <property type="match status" value="1"/>
</dbReference>
<proteinExistence type="inferred from homology"/>
<organism evidence="5 6">
    <name type="scientific">Desulfosarcina alkanivorans</name>
    <dbReference type="NCBI Taxonomy" id="571177"/>
    <lineage>
        <taxon>Bacteria</taxon>
        <taxon>Pseudomonadati</taxon>
        <taxon>Thermodesulfobacteriota</taxon>
        <taxon>Desulfobacteria</taxon>
        <taxon>Desulfobacterales</taxon>
        <taxon>Desulfosarcinaceae</taxon>
        <taxon>Desulfosarcina</taxon>
    </lineage>
</organism>
<sequence>MKFLECMKPLGLALSFFLLMMAPGALAASQPVVIGLQGPITGPWAYEGQMARQSCEIAAALINEKGGILGGRKVEVRVMDDEGQPKSGAMAATKLCGQRDVVASVSTYGSSICEAAMSIYEKRKKVNIGYGVTAVRLTQKGFNFFFRTCGRDDAQGNFFAKVAGERFNARKIAIMHDNTAFGKGLAEDARKGLAPLLETGKAEVVYFDAITPGEKDFHVPLTQLREVHPDLWYFTGYYAEAALLVTQAREIGVTCPFVGGNAAINDEFVKIAGLDIAKGCFMTNEPLPQDLPSTEAKEFLKAYRDKYGEIPSSPWPVYAADALNIIAHAVDNSGSTDSKILANYLRDKVDAVPGVTGKIGFTAQGDREGVPFYLYVVDAKGRIVIDE</sequence>
<evidence type="ECO:0000259" key="4">
    <source>
        <dbReference type="Pfam" id="PF13458"/>
    </source>
</evidence>
<feature type="chain" id="PRO_5024457794" evidence="3">
    <location>
        <begin position="28"/>
        <end position="387"/>
    </location>
</feature>
<evidence type="ECO:0000256" key="1">
    <source>
        <dbReference type="ARBA" id="ARBA00010062"/>
    </source>
</evidence>
<dbReference type="Gene3D" id="3.40.50.2300">
    <property type="match status" value="2"/>
</dbReference>
<name>A0A5K7YF85_9BACT</name>
<dbReference type="AlphaFoldDB" id="A0A5K7YF85"/>
<evidence type="ECO:0000313" key="5">
    <source>
        <dbReference type="EMBL" id="BBO66690.1"/>
    </source>
</evidence>
<keyword evidence="2 3" id="KW-0732">Signal</keyword>
<dbReference type="RefSeq" id="WP_197904726.1">
    <property type="nucleotide sequence ID" value="NZ_AP021874.1"/>
</dbReference>
<dbReference type="Pfam" id="PF13458">
    <property type="entry name" value="Peripla_BP_6"/>
    <property type="match status" value="1"/>
</dbReference>
<comment type="similarity">
    <text evidence="1">Belongs to the leucine-binding protein family.</text>
</comment>
<evidence type="ECO:0000256" key="3">
    <source>
        <dbReference type="SAM" id="SignalP"/>
    </source>
</evidence>
<evidence type="ECO:0000256" key="2">
    <source>
        <dbReference type="ARBA" id="ARBA00022729"/>
    </source>
</evidence>
<reference evidence="5 6" key="1">
    <citation type="submission" date="2019-11" db="EMBL/GenBank/DDBJ databases">
        <title>Comparative genomics of hydrocarbon-degrading Desulfosarcina strains.</title>
        <authorList>
            <person name="Watanabe M."/>
            <person name="Kojima H."/>
            <person name="Fukui M."/>
        </authorList>
    </citation>
    <scope>NUCLEOTIDE SEQUENCE [LARGE SCALE GENOMIC DNA]</scope>
    <source>
        <strain evidence="5 6">PL12</strain>
    </source>
</reference>
<dbReference type="InterPro" id="IPR028082">
    <property type="entry name" value="Peripla_BP_I"/>
</dbReference>
<dbReference type="EMBL" id="AP021874">
    <property type="protein sequence ID" value="BBO66690.1"/>
    <property type="molecule type" value="Genomic_DNA"/>
</dbReference>